<keyword evidence="4" id="KW-1185">Reference proteome</keyword>
<organism evidence="3 4">
    <name type="scientific">Actinomadura alba</name>
    <dbReference type="NCBI Taxonomy" id="406431"/>
    <lineage>
        <taxon>Bacteria</taxon>
        <taxon>Bacillati</taxon>
        <taxon>Actinomycetota</taxon>
        <taxon>Actinomycetes</taxon>
        <taxon>Streptosporangiales</taxon>
        <taxon>Thermomonosporaceae</taxon>
        <taxon>Actinomadura</taxon>
    </lineage>
</organism>
<feature type="domain" description="Restriction endonuclease type II-like" evidence="2">
    <location>
        <begin position="33"/>
        <end position="81"/>
    </location>
</feature>
<evidence type="ECO:0000259" key="2">
    <source>
        <dbReference type="Pfam" id="PF18741"/>
    </source>
</evidence>
<dbReference type="Proteomes" id="UP000805614">
    <property type="component" value="Unassembled WGS sequence"/>
</dbReference>
<feature type="region of interest" description="Disordered" evidence="1">
    <location>
        <begin position="87"/>
        <end position="109"/>
    </location>
</feature>
<name>A0ABR7LVM8_9ACTN</name>
<evidence type="ECO:0000313" key="3">
    <source>
        <dbReference type="EMBL" id="MBC6468629.1"/>
    </source>
</evidence>
<reference evidence="3 4" key="1">
    <citation type="submission" date="2020-06" db="EMBL/GenBank/DDBJ databases">
        <title>Actinomadura xiongansis sp. nov., isolated from soil of Baiyangdian.</title>
        <authorList>
            <person name="Zhang X."/>
        </authorList>
    </citation>
    <scope>NUCLEOTIDE SEQUENCE [LARGE SCALE GENOMIC DNA]</scope>
    <source>
        <strain evidence="3 4">HBUM206468</strain>
    </source>
</reference>
<dbReference type="RefSeq" id="WP_187245767.1">
    <property type="nucleotide sequence ID" value="NZ_BAAAOK010000001.1"/>
</dbReference>
<dbReference type="PROSITE" id="PS51257">
    <property type="entry name" value="PROKAR_LIPOPROTEIN"/>
    <property type="match status" value="1"/>
</dbReference>
<protein>
    <recommendedName>
        <fullName evidence="2">Restriction endonuclease type II-like domain-containing protein</fullName>
    </recommendedName>
</protein>
<sequence length="109" mass="12482">MERARVLSTRRSKPATPATWWTSCELFSPRPSDGDGFHGPEQWEDDLRRQTVLERLGWRFWRVRGSVYYRDPEAAMANLWPLLDELGIHPGEDDAPEPPAPATAPPQPM</sequence>
<comment type="caution">
    <text evidence="3">The sequence shown here is derived from an EMBL/GenBank/DDBJ whole genome shotgun (WGS) entry which is preliminary data.</text>
</comment>
<proteinExistence type="predicted"/>
<evidence type="ECO:0000256" key="1">
    <source>
        <dbReference type="SAM" id="MobiDB-lite"/>
    </source>
</evidence>
<dbReference type="InterPro" id="IPR049468">
    <property type="entry name" value="Restrct_endonuc-II-like_dom"/>
</dbReference>
<evidence type="ECO:0000313" key="4">
    <source>
        <dbReference type="Proteomes" id="UP000805614"/>
    </source>
</evidence>
<gene>
    <name evidence="3" type="ORF">HKK74_24485</name>
</gene>
<dbReference type="Pfam" id="PF18741">
    <property type="entry name" value="MTES_1575"/>
    <property type="match status" value="1"/>
</dbReference>
<accession>A0ABR7LVM8</accession>
<feature type="compositionally biased region" description="Pro residues" evidence="1">
    <location>
        <begin position="97"/>
        <end position="109"/>
    </location>
</feature>
<dbReference type="EMBL" id="JABVEC010000020">
    <property type="protein sequence ID" value="MBC6468629.1"/>
    <property type="molecule type" value="Genomic_DNA"/>
</dbReference>